<dbReference type="EMBL" id="MU266345">
    <property type="protein sequence ID" value="KAH7929106.1"/>
    <property type="molecule type" value="Genomic_DNA"/>
</dbReference>
<organism evidence="1 2">
    <name type="scientific">Leucogyrophana mollusca</name>
    <dbReference type="NCBI Taxonomy" id="85980"/>
    <lineage>
        <taxon>Eukaryota</taxon>
        <taxon>Fungi</taxon>
        <taxon>Dikarya</taxon>
        <taxon>Basidiomycota</taxon>
        <taxon>Agaricomycotina</taxon>
        <taxon>Agaricomycetes</taxon>
        <taxon>Agaricomycetidae</taxon>
        <taxon>Boletales</taxon>
        <taxon>Boletales incertae sedis</taxon>
        <taxon>Leucogyrophana</taxon>
    </lineage>
</organism>
<gene>
    <name evidence="1" type="ORF">BV22DRAFT_155252</name>
</gene>
<accession>A0ACB8BT33</accession>
<keyword evidence="2" id="KW-1185">Reference proteome</keyword>
<dbReference type="Proteomes" id="UP000790709">
    <property type="component" value="Unassembled WGS sequence"/>
</dbReference>
<comment type="caution">
    <text evidence="1">The sequence shown here is derived from an EMBL/GenBank/DDBJ whole genome shotgun (WGS) entry which is preliminary data.</text>
</comment>
<evidence type="ECO:0000313" key="1">
    <source>
        <dbReference type="EMBL" id="KAH7929106.1"/>
    </source>
</evidence>
<proteinExistence type="predicted"/>
<protein>
    <submittedName>
        <fullName evidence="1">Uncharacterized protein</fullName>
    </submittedName>
</protein>
<sequence length="167" mass="17647">MTADIVTGKGTTETVKEVENITEAAENEIEIATVAEGTTDVVLLVITVTVADGNLTNTPDVPVMMIAVVTIDAKMMAASDMGVAARTAAARPPAAVGAEKEKMVWALPSAGLLLLRERFLCHSGGEKPLVGTSMLPATSNTPPYRLNRQVFSTSPVPIARRFRPSWA</sequence>
<name>A0ACB8BT33_9AGAM</name>
<reference evidence="1" key="1">
    <citation type="journal article" date="2021" name="New Phytol.">
        <title>Evolutionary innovations through gain and loss of genes in the ectomycorrhizal Boletales.</title>
        <authorList>
            <person name="Wu G."/>
            <person name="Miyauchi S."/>
            <person name="Morin E."/>
            <person name="Kuo A."/>
            <person name="Drula E."/>
            <person name="Varga T."/>
            <person name="Kohler A."/>
            <person name="Feng B."/>
            <person name="Cao Y."/>
            <person name="Lipzen A."/>
            <person name="Daum C."/>
            <person name="Hundley H."/>
            <person name="Pangilinan J."/>
            <person name="Johnson J."/>
            <person name="Barry K."/>
            <person name="LaButti K."/>
            <person name="Ng V."/>
            <person name="Ahrendt S."/>
            <person name="Min B."/>
            <person name="Choi I.G."/>
            <person name="Park H."/>
            <person name="Plett J.M."/>
            <person name="Magnuson J."/>
            <person name="Spatafora J.W."/>
            <person name="Nagy L.G."/>
            <person name="Henrissat B."/>
            <person name="Grigoriev I.V."/>
            <person name="Yang Z.L."/>
            <person name="Xu J."/>
            <person name="Martin F.M."/>
        </authorList>
    </citation>
    <scope>NUCLEOTIDE SEQUENCE</scope>
    <source>
        <strain evidence="1">KUC20120723A-06</strain>
    </source>
</reference>
<evidence type="ECO:0000313" key="2">
    <source>
        <dbReference type="Proteomes" id="UP000790709"/>
    </source>
</evidence>